<dbReference type="GO" id="GO:0015074">
    <property type="term" value="P:DNA integration"/>
    <property type="evidence" value="ECO:0007669"/>
    <property type="project" value="UniProtKB-KW"/>
</dbReference>
<dbReference type="InterPro" id="IPR050090">
    <property type="entry name" value="Tyrosine_recombinase_XerCD"/>
</dbReference>
<keyword evidence="2" id="KW-0229">DNA integration</keyword>
<dbReference type="Proteomes" id="UP000007039">
    <property type="component" value="Plasmid pCALNI01"/>
</dbReference>
<keyword evidence="3 5" id="KW-0238">DNA-binding</keyword>
<dbReference type="GO" id="GO:0003677">
    <property type="term" value="F:DNA binding"/>
    <property type="evidence" value="ECO:0007669"/>
    <property type="project" value="UniProtKB-UniRule"/>
</dbReference>
<dbReference type="eggNOG" id="COG4974">
    <property type="taxonomic scope" value="Bacteria"/>
</dbReference>
<dbReference type="RefSeq" id="WP_013447279.1">
    <property type="nucleotide sequence ID" value="NC_014749.1"/>
</dbReference>
<sequence length="318" mass="37504">MTPKPAENPIPILQKHKENFLNELKSQNYSKNTITAYSQEIDYFIEFFRGFQDDMEIIDINRPFIQQSLIFREENSKTGKIATNTKKMYLKALYQFFVYLTDAMNGIKDFTTLFSKIKIKAETRQKEYLNEVEIKRLLNYINVKKNKRMSFITCRNILLIKILLYTGMRASEVINIKLSDITTYEQDKNIIQIRIIGKGNKEGFCYIDHLKISEELEDTLLFRKRLNITSEYLFTTKTGRQMTRQEAFLATANILKKAGINKKGLHLFRHTLGFHLAQKGVRIEDIQEILRHSNINTTRIYVQRREADKINGIKKIDY</sequence>
<dbReference type="EMBL" id="CP002348">
    <property type="protein sequence ID" value="ADR19978.1"/>
    <property type="molecule type" value="Genomic_DNA"/>
</dbReference>
<protein>
    <submittedName>
        <fullName evidence="8">Integrase family protein</fullName>
    </submittedName>
</protein>
<evidence type="ECO:0000259" key="7">
    <source>
        <dbReference type="PROSITE" id="PS51900"/>
    </source>
</evidence>
<evidence type="ECO:0000256" key="3">
    <source>
        <dbReference type="ARBA" id="ARBA00023125"/>
    </source>
</evidence>
<gene>
    <name evidence="8" type="ordered locus">Calni_2087</name>
</gene>
<accession>E4TKA6</accession>
<reference key="1">
    <citation type="submission" date="2010-11" db="EMBL/GenBank/DDBJ databases">
        <title>The complete genome of plasmid of Calditerrivibrio nitroreducens DSM 19672.</title>
        <authorList>
            <consortium name="US DOE Joint Genome Institute (JGI-PGF)"/>
            <person name="Lucas S."/>
            <person name="Copeland A."/>
            <person name="Lapidus A."/>
            <person name="Bruce D."/>
            <person name="Goodwin L."/>
            <person name="Pitluck S."/>
            <person name="Kyrpides N."/>
            <person name="Mavromatis K."/>
            <person name="Ivanova N."/>
            <person name="Mikhailova N."/>
            <person name="Zeytun A."/>
            <person name="Brettin T."/>
            <person name="Detter J.C."/>
            <person name="Tapia R."/>
            <person name="Han C."/>
            <person name="Land M."/>
            <person name="Hauser L."/>
            <person name="Markowitz V."/>
            <person name="Cheng J.-F."/>
            <person name="Hugenholtz P."/>
            <person name="Woyke T."/>
            <person name="Wu D."/>
            <person name="Spring S."/>
            <person name="Schroeder M."/>
            <person name="Brambilla E."/>
            <person name="Klenk H.-P."/>
            <person name="Eisen J.A."/>
        </authorList>
    </citation>
    <scope>NUCLEOTIDE SEQUENCE</scope>
    <source>
        <strain>DSM 19672</strain>
    </source>
</reference>
<evidence type="ECO:0000313" key="8">
    <source>
        <dbReference type="EMBL" id="ADR19978.1"/>
    </source>
</evidence>
<feature type="domain" description="Core-binding (CB)" evidence="7">
    <location>
        <begin position="11"/>
        <end position="101"/>
    </location>
</feature>
<keyword evidence="4" id="KW-0233">DNA recombination</keyword>
<evidence type="ECO:0000259" key="6">
    <source>
        <dbReference type="PROSITE" id="PS51898"/>
    </source>
</evidence>
<dbReference type="PROSITE" id="PS51900">
    <property type="entry name" value="CB"/>
    <property type="match status" value="1"/>
</dbReference>
<comment type="similarity">
    <text evidence="1">Belongs to the 'phage' integrase family.</text>
</comment>
<evidence type="ECO:0000256" key="1">
    <source>
        <dbReference type="ARBA" id="ARBA00008857"/>
    </source>
</evidence>
<dbReference type="KEGG" id="cni:Calni_2087"/>
<name>E4TKA6_CALNY</name>
<dbReference type="Gene3D" id="1.10.150.130">
    <property type="match status" value="1"/>
</dbReference>
<evidence type="ECO:0000256" key="2">
    <source>
        <dbReference type="ARBA" id="ARBA00022908"/>
    </source>
</evidence>
<dbReference type="InterPro" id="IPR011010">
    <property type="entry name" value="DNA_brk_join_enz"/>
</dbReference>
<dbReference type="GO" id="GO:0006310">
    <property type="term" value="P:DNA recombination"/>
    <property type="evidence" value="ECO:0007669"/>
    <property type="project" value="UniProtKB-KW"/>
</dbReference>
<dbReference type="PANTHER" id="PTHR30349">
    <property type="entry name" value="PHAGE INTEGRASE-RELATED"/>
    <property type="match status" value="1"/>
</dbReference>
<dbReference type="PANTHER" id="PTHR30349:SF64">
    <property type="entry name" value="PROPHAGE INTEGRASE INTD-RELATED"/>
    <property type="match status" value="1"/>
</dbReference>
<dbReference type="AlphaFoldDB" id="E4TKA6"/>
<organism evidence="8 9">
    <name type="scientific">Calditerrivibrio nitroreducens (strain DSM 19672 / NBRC 101217 / Yu37-1)</name>
    <dbReference type="NCBI Taxonomy" id="768670"/>
    <lineage>
        <taxon>Bacteria</taxon>
        <taxon>Pseudomonadati</taxon>
        <taxon>Deferribacterota</taxon>
        <taxon>Deferribacteres</taxon>
        <taxon>Deferribacterales</taxon>
        <taxon>Calditerrivibrionaceae</taxon>
    </lineage>
</organism>
<dbReference type="InterPro" id="IPR010998">
    <property type="entry name" value="Integrase_recombinase_N"/>
</dbReference>
<reference evidence="8 9" key="2">
    <citation type="journal article" date="2011" name="Stand. Genomic Sci.">
        <title>Complete genome sequence of Calditerrivibrio nitroreducens type strain (Yu37-1).</title>
        <authorList>
            <person name="Pitluck S."/>
            <person name="Sikorski J."/>
            <person name="Zeytun A."/>
            <person name="Lapidus A."/>
            <person name="Nolan M."/>
            <person name="Lucas S."/>
            <person name="Hammon N."/>
            <person name="Deshpande S."/>
            <person name="Cheng J.F."/>
            <person name="Tapia R."/>
            <person name="Han C."/>
            <person name="Goodwin L."/>
            <person name="Liolios K."/>
            <person name="Pagani I."/>
            <person name="Ivanova N."/>
            <person name="Mavromatis K."/>
            <person name="Pati A."/>
            <person name="Chen A."/>
            <person name="Palaniappan K."/>
            <person name="Hauser L."/>
            <person name="Chang Y.J."/>
            <person name="Jeffries C.D."/>
            <person name="Detter J.C."/>
            <person name="Brambilla E."/>
            <person name="Djao O.D."/>
            <person name="Rohde M."/>
            <person name="Spring S."/>
            <person name="Goker M."/>
            <person name="Woyke T."/>
            <person name="Bristow J."/>
            <person name="Eisen J.A."/>
            <person name="Markowitz V."/>
            <person name="Hugenholtz P."/>
            <person name="Kyrpides N.C."/>
            <person name="Klenk H.P."/>
            <person name="Land M."/>
        </authorList>
    </citation>
    <scope>NUCLEOTIDE SEQUENCE [LARGE SCALE GENOMIC DNA]</scope>
    <source>
        <strain evidence="9">DSM 19672 / NBRC 101217 / Yu37-1</strain>
        <plasmid evidence="9">Plasmid pCALNI01</plasmid>
    </source>
</reference>
<evidence type="ECO:0000256" key="5">
    <source>
        <dbReference type="PROSITE-ProRule" id="PRU01248"/>
    </source>
</evidence>
<dbReference type="SUPFAM" id="SSF56349">
    <property type="entry name" value="DNA breaking-rejoining enzymes"/>
    <property type="match status" value="1"/>
</dbReference>
<dbReference type="PROSITE" id="PS51898">
    <property type="entry name" value="TYR_RECOMBINASE"/>
    <property type="match status" value="1"/>
</dbReference>
<feature type="domain" description="Tyr recombinase" evidence="6">
    <location>
        <begin position="124"/>
        <end position="314"/>
    </location>
</feature>
<proteinExistence type="inferred from homology"/>
<dbReference type="InterPro" id="IPR044068">
    <property type="entry name" value="CB"/>
</dbReference>
<dbReference type="CDD" id="cd00397">
    <property type="entry name" value="DNA_BRE_C"/>
    <property type="match status" value="1"/>
</dbReference>
<dbReference type="Gene3D" id="1.10.443.10">
    <property type="entry name" value="Intergrase catalytic core"/>
    <property type="match status" value="1"/>
</dbReference>
<keyword evidence="8" id="KW-0614">Plasmid</keyword>
<dbReference type="InterPro" id="IPR002104">
    <property type="entry name" value="Integrase_catalytic"/>
</dbReference>
<dbReference type="HOGENOM" id="CLU_027562_9_5_0"/>
<evidence type="ECO:0000256" key="4">
    <source>
        <dbReference type="ARBA" id="ARBA00023172"/>
    </source>
</evidence>
<evidence type="ECO:0000313" key="9">
    <source>
        <dbReference type="Proteomes" id="UP000007039"/>
    </source>
</evidence>
<dbReference type="InterPro" id="IPR013762">
    <property type="entry name" value="Integrase-like_cat_sf"/>
</dbReference>
<keyword evidence="9" id="KW-1185">Reference proteome</keyword>
<geneLocation type="plasmid" evidence="8 9">
    <name>pCALNI01</name>
</geneLocation>
<dbReference type="Pfam" id="PF00589">
    <property type="entry name" value="Phage_integrase"/>
    <property type="match status" value="1"/>
</dbReference>